<protein>
    <submittedName>
        <fullName evidence="1">Uncharacterized protein</fullName>
    </submittedName>
</protein>
<accession>A0A7C3V6H8</accession>
<dbReference type="AlphaFoldDB" id="A0A7C3V6H8"/>
<comment type="caution">
    <text evidence="1">The sequence shown here is derived from an EMBL/GenBank/DDBJ whole genome shotgun (WGS) entry which is preliminary data.</text>
</comment>
<evidence type="ECO:0000313" key="1">
    <source>
        <dbReference type="EMBL" id="HGF33100.1"/>
    </source>
</evidence>
<reference evidence="1" key="1">
    <citation type="journal article" date="2020" name="mSystems">
        <title>Genome- and Community-Level Interaction Insights into Carbon Utilization and Element Cycling Functions of Hydrothermarchaeota in Hydrothermal Sediment.</title>
        <authorList>
            <person name="Zhou Z."/>
            <person name="Liu Y."/>
            <person name="Xu W."/>
            <person name="Pan J."/>
            <person name="Luo Z.H."/>
            <person name="Li M."/>
        </authorList>
    </citation>
    <scope>NUCLEOTIDE SEQUENCE [LARGE SCALE GENOMIC DNA]</scope>
    <source>
        <strain evidence="1">SpSt-897</strain>
    </source>
</reference>
<name>A0A7C3V6H8_9BACT</name>
<sequence>MPNVKRQRPGAREALIPETLAGFPGIHVWVSHLDADLIAEGLDREYLWLQVQEKLLRAGLPVPSQHSWQQTPLFPCLGVLVHADRAQVTPSFYVFSVEIFYVQKISLAGIPTANAMRMTWCREAIGDVPEEPHGGFDWSNLYDTVSSLVDQFIQEYLGLAVPKISTYVCN</sequence>
<gene>
    <name evidence="1" type="ORF">ENW96_01775</name>
</gene>
<dbReference type="EMBL" id="DTMF01000047">
    <property type="protein sequence ID" value="HGF33100.1"/>
    <property type="molecule type" value="Genomic_DNA"/>
</dbReference>
<proteinExistence type="predicted"/>
<organism evidence="1">
    <name type="scientific">Desulfobacca acetoxidans</name>
    <dbReference type="NCBI Taxonomy" id="60893"/>
    <lineage>
        <taxon>Bacteria</taxon>
        <taxon>Pseudomonadati</taxon>
        <taxon>Thermodesulfobacteriota</taxon>
        <taxon>Desulfobaccia</taxon>
        <taxon>Desulfobaccales</taxon>
        <taxon>Desulfobaccaceae</taxon>
        <taxon>Desulfobacca</taxon>
    </lineage>
</organism>